<dbReference type="GO" id="GO:0046872">
    <property type="term" value="F:metal ion binding"/>
    <property type="evidence" value="ECO:0007669"/>
    <property type="project" value="UniProtKB-KW"/>
</dbReference>
<evidence type="ECO:0000256" key="6">
    <source>
        <dbReference type="ARBA" id="ARBA00022908"/>
    </source>
</evidence>
<evidence type="ECO:0000256" key="9">
    <source>
        <dbReference type="ARBA" id="ARBA00023172"/>
    </source>
</evidence>
<keyword evidence="8" id="KW-0548">Nucleotidyltransferase</keyword>
<dbReference type="GO" id="GO:0016787">
    <property type="term" value="F:hydrolase activity"/>
    <property type="evidence" value="ECO:0007669"/>
    <property type="project" value="UniProtKB-KW"/>
</dbReference>
<evidence type="ECO:0000256" key="8">
    <source>
        <dbReference type="ARBA" id="ARBA00022932"/>
    </source>
</evidence>
<evidence type="ECO:0000256" key="5">
    <source>
        <dbReference type="ARBA" id="ARBA00022842"/>
    </source>
</evidence>
<evidence type="ECO:0000256" key="3">
    <source>
        <dbReference type="ARBA" id="ARBA00022759"/>
    </source>
</evidence>
<dbReference type="GO" id="GO:0015074">
    <property type="term" value="P:DNA integration"/>
    <property type="evidence" value="ECO:0007669"/>
    <property type="project" value="UniProtKB-KW"/>
</dbReference>
<keyword evidence="8" id="KW-0239">DNA-directed DNA polymerase</keyword>
<dbReference type="GO" id="GO:0003887">
    <property type="term" value="F:DNA-directed DNA polymerase activity"/>
    <property type="evidence" value="ECO:0007669"/>
    <property type="project" value="UniProtKB-KW"/>
</dbReference>
<keyword evidence="5" id="KW-0460">Magnesium</keyword>
<dbReference type="InterPro" id="IPR039537">
    <property type="entry name" value="Retrotran_Ty1/copia-like"/>
</dbReference>
<keyword evidence="2" id="KW-0479">Metal-binding</keyword>
<feature type="compositionally biased region" description="Basic and acidic residues" evidence="11">
    <location>
        <begin position="221"/>
        <end position="253"/>
    </location>
</feature>
<keyword evidence="4" id="KW-0378">Hydrolase</keyword>
<dbReference type="AlphaFoldDB" id="A0A699GLT6"/>
<dbReference type="GO" id="GO:0004519">
    <property type="term" value="F:endonuclease activity"/>
    <property type="evidence" value="ECO:0007669"/>
    <property type="project" value="UniProtKB-KW"/>
</dbReference>
<sequence>MSYLTDYEEIDEGYVAFGGNLKEGKITGKCTIKTSKLDFENGVAITPQQNRVAKRRNITIIKAAKTMLADSKLPTTFWTEAVNTACYVQNKVLVVKPHNMTPYELFHGRTPTLNFIKPFGCLVTILNTKDHIGKFDGKADEGFFIGYSLNSKAFRVFNNKTRVVEENLHIRFSKNTPNVVGTKASDNAWQAIKETKPVKYYILLPLWTANLLFSQDLKSSHDDGFKPLSDDEKKVDKDPRKENECNDQEKEHNVNNTNNVNTISLTVNDAGTNKDNELPFDPNMLALEDVSTFNFSSDDEDDEEPKMVIHALRDSSWIEAMQEKLLQFKLKEVWTLVDLPNGKRAIGTKWVFRNKKDERKIEEEVYVYQPPGVKDVDFIDIIYKIEKPLYGLQQAPKAWFTDVKNASTPMETQKPLLKDKDGEEVGVHMYREMIGSLMYLTSSRPDIMFTVCACARYQVNLNVSHLHAMKRIFKYLKGQLKLGLWYLKDSPFDLVAYTDSDYAGASLDKKSTT</sequence>
<dbReference type="Pfam" id="PF25597">
    <property type="entry name" value="SH3_retrovirus"/>
    <property type="match status" value="1"/>
</dbReference>
<evidence type="ECO:0000256" key="4">
    <source>
        <dbReference type="ARBA" id="ARBA00022801"/>
    </source>
</evidence>
<keyword evidence="7" id="KW-0695">RNA-directed DNA polymerase</keyword>
<feature type="domain" description="Retroviral polymerase SH3-like" evidence="13">
    <location>
        <begin position="121"/>
        <end position="176"/>
    </location>
</feature>
<dbReference type="PANTHER" id="PTHR42648:SF11">
    <property type="entry name" value="TRANSPOSON TY4-P GAG-POL POLYPROTEIN"/>
    <property type="match status" value="1"/>
</dbReference>
<dbReference type="InterPro" id="IPR057670">
    <property type="entry name" value="SH3_retrovirus"/>
</dbReference>
<evidence type="ECO:0000256" key="1">
    <source>
        <dbReference type="ARBA" id="ARBA00022722"/>
    </source>
</evidence>
<dbReference type="InterPro" id="IPR013103">
    <property type="entry name" value="RVT_2"/>
</dbReference>
<accession>A0A699GLT6</accession>
<reference evidence="14" key="1">
    <citation type="journal article" date="2019" name="Sci. Rep.">
        <title>Draft genome of Tanacetum cinerariifolium, the natural source of mosquito coil.</title>
        <authorList>
            <person name="Yamashiro T."/>
            <person name="Shiraishi A."/>
            <person name="Satake H."/>
            <person name="Nakayama K."/>
        </authorList>
    </citation>
    <scope>NUCLEOTIDE SEQUENCE</scope>
</reference>
<keyword evidence="8" id="KW-0808">Transferase</keyword>
<evidence type="ECO:0000256" key="11">
    <source>
        <dbReference type="SAM" id="MobiDB-lite"/>
    </source>
</evidence>
<evidence type="ECO:0000256" key="7">
    <source>
        <dbReference type="ARBA" id="ARBA00022918"/>
    </source>
</evidence>
<evidence type="ECO:0000313" key="14">
    <source>
        <dbReference type="EMBL" id="GEU69262.1"/>
    </source>
</evidence>
<dbReference type="GO" id="GO:0003964">
    <property type="term" value="F:RNA-directed DNA polymerase activity"/>
    <property type="evidence" value="ECO:0007669"/>
    <property type="project" value="UniProtKB-KW"/>
</dbReference>
<evidence type="ECO:0000259" key="13">
    <source>
        <dbReference type="Pfam" id="PF25597"/>
    </source>
</evidence>
<evidence type="ECO:0000256" key="2">
    <source>
        <dbReference type="ARBA" id="ARBA00022723"/>
    </source>
</evidence>
<dbReference type="InterPro" id="IPR036397">
    <property type="entry name" value="RNaseH_sf"/>
</dbReference>
<proteinExistence type="predicted"/>
<organism evidence="14">
    <name type="scientific">Tanacetum cinerariifolium</name>
    <name type="common">Dalmatian daisy</name>
    <name type="synonym">Chrysanthemum cinerariifolium</name>
    <dbReference type="NCBI Taxonomy" id="118510"/>
    <lineage>
        <taxon>Eukaryota</taxon>
        <taxon>Viridiplantae</taxon>
        <taxon>Streptophyta</taxon>
        <taxon>Embryophyta</taxon>
        <taxon>Tracheophyta</taxon>
        <taxon>Spermatophyta</taxon>
        <taxon>Magnoliopsida</taxon>
        <taxon>eudicotyledons</taxon>
        <taxon>Gunneridae</taxon>
        <taxon>Pentapetalae</taxon>
        <taxon>asterids</taxon>
        <taxon>campanulids</taxon>
        <taxon>Asterales</taxon>
        <taxon>Asteraceae</taxon>
        <taxon>Asteroideae</taxon>
        <taxon>Anthemideae</taxon>
        <taxon>Anthemidinae</taxon>
        <taxon>Tanacetum</taxon>
    </lineage>
</organism>
<dbReference type="PANTHER" id="PTHR42648">
    <property type="entry name" value="TRANSPOSASE, PUTATIVE-RELATED"/>
    <property type="match status" value="1"/>
</dbReference>
<dbReference type="InterPro" id="IPR012337">
    <property type="entry name" value="RNaseH-like_sf"/>
</dbReference>
<dbReference type="Gene3D" id="3.30.420.10">
    <property type="entry name" value="Ribonuclease H-like superfamily/Ribonuclease H"/>
    <property type="match status" value="1"/>
</dbReference>
<gene>
    <name evidence="14" type="ORF">Tci_041240</name>
</gene>
<evidence type="ECO:0000256" key="10">
    <source>
        <dbReference type="ARBA" id="ARBA00023268"/>
    </source>
</evidence>
<dbReference type="GO" id="GO:0006310">
    <property type="term" value="P:DNA recombination"/>
    <property type="evidence" value="ECO:0007669"/>
    <property type="project" value="UniProtKB-KW"/>
</dbReference>
<feature type="domain" description="Reverse transcriptase Ty1/copia-type" evidence="12">
    <location>
        <begin position="360"/>
        <end position="405"/>
    </location>
</feature>
<dbReference type="EMBL" id="BKCJ010005903">
    <property type="protein sequence ID" value="GEU69262.1"/>
    <property type="molecule type" value="Genomic_DNA"/>
</dbReference>
<keyword evidence="1" id="KW-0540">Nuclease</keyword>
<feature type="region of interest" description="Disordered" evidence="11">
    <location>
        <begin position="221"/>
        <end position="255"/>
    </location>
</feature>
<name>A0A699GLT6_TANCI</name>
<evidence type="ECO:0000259" key="12">
    <source>
        <dbReference type="Pfam" id="PF07727"/>
    </source>
</evidence>
<dbReference type="GO" id="GO:0003676">
    <property type="term" value="F:nucleic acid binding"/>
    <property type="evidence" value="ECO:0007669"/>
    <property type="project" value="InterPro"/>
</dbReference>
<dbReference type="SUPFAM" id="SSF53098">
    <property type="entry name" value="Ribonuclease H-like"/>
    <property type="match status" value="1"/>
</dbReference>
<comment type="caution">
    <text evidence="14">The sequence shown here is derived from an EMBL/GenBank/DDBJ whole genome shotgun (WGS) entry which is preliminary data.</text>
</comment>
<keyword evidence="6" id="KW-0229">DNA integration</keyword>
<dbReference type="Pfam" id="PF07727">
    <property type="entry name" value="RVT_2"/>
    <property type="match status" value="1"/>
</dbReference>
<keyword evidence="9" id="KW-0233">DNA recombination</keyword>
<protein>
    <submittedName>
        <fullName evidence="14">Retrovirus-related Pol polyprotein from transposon TNT 1-94</fullName>
    </submittedName>
</protein>
<keyword evidence="10" id="KW-0511">Multifunctional enzyme</keyword>
<keyword evidence="3" id="KW-0255">Endonuclease</keyword>